<gene>
    <name evidence="17" type="primary">queH</name>
    <name evidence="18" type="ORF">DCCM_4451</name>
</gene>
<dbReference type="OrthoDB" id="9801033at2"/>
<dbReference type="HAMAP" id="MF_02089">
    <property type="entry name" value="QueH"/>
    <property type="match status" value="1"/>
</dbReference>
<evidence type="ECO:0000256" key="5">
    <source>
        <dbReference type="ARBA" id="ARBA00016895"/>
    </source>
</evidence>
<dbReference type="GO" id="GO:0016787">
    <property type="term" value="F:hydrolase activity"/>
    <property type="evidence" value="ECO:0007669"/>
    <property type="project" value="UniProtKB-KW"/>
</dbReference>
<evidence type="ECO:0000256" key="7">
    <source>
        <dbReference type="ARBA" id="ARBA00022694"/>
    </source>
</evidence>
<comment type="similarity">
    <text evidence="3 17">Belongs to the QueH family.</text>
</comment>
<sequence>MKLLLHTCCGPCTIYPLDKIREEAMDVTGYYYNPNIHPYSEWLKRRETLENYAREKDFRLIVDEDYPLEEFLRSVVHRESVRCSYCYAMRLRRAAKVARKGKFDCFSSTLLVSPFQKHDLIKEIGEAVAKETGIPFYYADFRPGYKEAASRSRELGMYRQQYCGCIYSEKERYYKKPGK</sequence>
<evidence type="ECO:0000313" key="19">
    <source>
        <dbReference type="Proteomes" id="UP000239549"/>
    </source>
</evidence>
<dbReference type="InterPro" id="IPR003828">
    <property type="entry name" value="QueH"/>
</dbReference>
<evidence type="ECO:0000256" key="9">
    <source>
        <dbReference type="ARBA" id="ARBA00022785"/>
    </source>
</evidence>
<evidence type="ECO:0000256" key="13">
    <source>
        <dbReference type="ARBA" id="ARBA00023157"/>
    </source>
</evidence>
<evidence type="ECO:0000256" key="14">
    <source>
        <dbReference type="ARBA" id="ARBA00023284"/>
    </source>
</evidence>
<dbReference type="Proteomes" id="UP000239549">
    <property type="component" value="Unassembled WGS sequence"/>
</dbReference>
<evidence type="ECO:0000256" key="1">
    <source>
        <dbReference type="ARBA" id="ARBA00002268"/>
    </source>
</evidence>
<keyword evidence="7 17" id="KW-0819">tRNA processing</keyword>
<feature type="disulfide bond" description="Redox-active" evidence="17">
    <location>
        <begin position="163"/>
        <end position="165"/>
    </location>
</feature>
<evidence type="ECO:0000256" key="12">
    <source>
        <dbReference type="ARBA" id="ARBA00023014"/>
    </source>
</evidence>
<evidence type="ECO:0000256" key="2">
    <source>
        <dbReference type="ARBA" id="ARBA00004691"/>
    </source>
</evidence>
<dbReference type="EMBL" id="BFAV01000157">
    <property type="protein sequence ID" value="GBF35328.1"/>
    <property type="molecule type" value="Genomic_DNA"/>
</dbReference>
<evidence type="ECO:0000256" key="16">
    <source>
        <dbReference type="ARBA" id="ARBA00047415"/>
    </source>
</evidence>
<dbReference type="GO" id="GO:0051539">
    <property type="term" value="F:4 iron, 4 sulfur cluster binding"/>
    <property type="evidence" value="ECO:0007669"/>
    <property type="project" value="UniProtKB-UniRule"/>
</dbReference>
<keyword evidence="19" id="KW-1185">Reference proteome</keyword>
<reference evidence="19" key="1">
    <citation type="submission" date="2018-02" db="EMBL/GenBank/DDBJ databases">
        <title>Genome sequence of Desulfocucumis palustris strain NAW-5.</title>
        <authorList>
            <person name="Watanabe M."/>
            <person name="Kojima H."/>
            <person name="Fukui M."/>
        </authorList>
    </citation>
    <scope>NUCLEOTIDE SEQUENCE [LARGE SCALE GENOMIC DNA]</scope>
    <source>
        <strain evidence="19">NAW-5</strain>
    </source>
</reference>
<keyword evidence="8 17" id="KW-0479">Metal-binding</keyword>
<evidence type="ECO:0000256" key="11">
    <source>
        <dbReference type="ARBA" id="ARBA00023004"/>
    </source>
</evidence>
<dbReference type="GO" id="GO:0046872">
    <property type="term" value="F:metal ion binding"/>
    <property type="evidence" value="ECO:0007669"/>
    <property type="project" value="UniProtKB-KW"/>
</dbReference>
<keyword evidence="14 17" id="KW-0676">Redox-active center</keyword>
<keyword evidence="9 17" id="KW-0671">Queuosine biosynthesis</keyword>
<evidence type="ECO:0000256" key="4">
    <source>
        <dbReference type="ARBA" id="ARBA00012622"/>
    </source>
</evidence>
<protein>
    <recommendedName>
        <fullName evidence="5 17">Epoxyqueuosine reductase QueH</fullName>
        <ecNumber evidence="4 17">1.17.99.6</ecNumber>
    </recommendedName>
    <alternativeName>
        <fullName evidence="15 17">Queuosine biosynthesis protein QueH</fullName>
    </alternativeName>
</protein>
<dbReference type="RefSeq" id="WP_104373384.1">
    <property type="nucleotide sequence ID" value="NZ_BFAV01000157.1"/>
</dbReference>
<comment type="pathway">
    <text evidence="2 17">tRNA modification; tRNA-queuosine biosynthesis.</text>
</comment>
<proteinExistence type="inferred from homology"/>
<accession>A0A2L2XGG5</accession>
<keyword evidence="12 17" id="KW-0411">Iron-sulfur</keyword>
<dbReference type="PANTHER" id="PTHR36701:SF1">
    <property type="entry name" value="EPOXYQUEUOSINE REDUCTASE QUEH"/>
    <property type="match status" value="1"/>
</dbReference>
<dbReference type="UniPathway" id="UPA00392"/>
<keyword evidence="11 17" id="KW-0408">Iron</keyword>
<comment type="function">
    <text evidence="1 17">Catalyzes the conversion of epoxyqueuosine (oQ) to queuosine (Q), which is a hypermodified base found in the wobble positions of tRNA(Asp), tRNA(Asn), tRNA(His) and tRNA(Tyr).</text>
</comment>
<dbReference type="GO" id="GO:0052693">
    <property type="term" value="F:epoxyqueuosine reductase activity"/>
    <property type="evidence" value="ECO:0007669"/>
    <property type="project" value="UniProtKB-UniRule"/>
</dbReference>
<keyword evidence="10 17" id="KW-0560">Oxidoreductase</keyword>
<organism evidence="18 19">
    <name type="scientific">Desulfocucumis palustris</name>
    <dbReference type="NCBI Taxonomy" id="1898651"/>
    <lineage>
        <taxon>Bacteria</taxon>
        <taxon>Bacillati</taxon>
        <taxon>Bacillota</taxon>
        <taxon>Clostridia</taxon>
        <taxon>Eubacteriales</taxon>
        <taxon>Desulfocucumaceae</taxon>
        <taxon>Desulfocucumis</taxon>
    </lineage>
</organism>
<evidence type="ECO:0000313" key="18">
    <source>
        <dbReference type="EMBL" id="GBF35328.1"/>
    </source>
</evidence>
<evidence type="ECO:0000256" key="10">
    <source>
        <dbReference type="ARBA" id="ARBA00023002"/>
    </source>
</evidence>
<feature type="binding site" evidence="17">
    <location>
        <position position="86"/>
    </location>
    <ligand>
        <name>[4Fe-4S] cluster</name>
        <dbReference type="ChEBI" id="CHEBI:49883"/>
    </ligand>
</feature>
<dbReference type="AlphaFoldDB" id="A0A2L2XGG5"/>
<dbReference type="GO" id="GO:0008616">
    <property type="term" value="P:tRNA queuosine(34) biosynthetic process"/>
    <property type="evidence" value="ECO:0007669"/>
    <property type="project" value="UniProtKB-UniRule"/>
</dbReference>
<comment type="caution">
    <text evidence="18">The sequence shown here is derived from an EMBL/GenBank/DDBJ whole genome shotgun (WGS) entry which is preliminary data.</text>
</comment>
<feature type="binding site" evidence="17">
    <location>
        <position position="8"/>
    </location>
    <ligand>
        <name>[4Fe-4S] cluster</name>
        <dbReference type="ChEBI" id="CHEBI:49883"/>
    </ligand>
</feature>
<dbReference type="EC" id="1.17.99.6" evidence="4 17"/>
<keyword evidence="18" id="KW-0378">Hydrolase</keyword>
<feature type="binding site" evidence="17">
    <location>
        <position position="9"/>
    </location>
    <ligand>
        <name>[4Fe-4S] cluster</name>
        <dbReference type="ChEBI" id="CHEBI:49883"/>
    </ligand>
</feature>
<evidence type="ECO:0000256" key="6">
    <source>
        <dbReference type="ARBA" id="ARBA00022485"/>
    </source>
</evidence>
<keyword evidence="6 17" id="KW-0004">4Fe-4S</keyword>
<evidence type="ECO:0000256" key="3">
    <source>
        <dbReference type="ARBA" id="ARBA00008207"/>
    </source>
</evidence>
<name>A0A2L2XGG5_9FIRM</name>
<dbReference type="PANTHER" id="PTHR36701">
    <property type="entry name" value="EPOXYQUEUOSINE REDUCTASE QUEH"/>
    <property type="match status" value="1"/>
</dbReference>
<evidence type="ECO:0000256" key="17">
    <source>
        <dbReference type="HAMAP-Rule" id="MF_02089"/>
    </source>
</evidence>
<keyword evidence="13 17" id="KW-1015">Disulfide bond</keyword>
<dbReference type="Pfam" id="PF02677">
    <property type="entry name" value="QueH"/>
    <property type="match status" value="1"/>
</dbReference>
<comment type="catalytic activity">
    <reaction evidence="16 17">
        <text>epoxyqueuosine(34) in tRNA + AH2 = queuosine(34) in tRNA + A + H2O</text>
        <dbReference type="Rhea" id="RHEA:32159"/>
        <dbReference type="Rhea" id="RHEA-COMP:18571"/>
        <dbReference type="Rhea" id="RHEA-COMP:18582"/>
        <dbReference type="ChEBI" id="CHEBI:13193"/>
        <dbReference type="ChEBI" id="CHEBI:15377"/>
        <dbReference type="ChEBI" id="CHEBI:17499"/>
        <dbReference type="ChEBI" id="CHEBI:194431"/>
        <dbReference type="ChEBI" id="CHEBI:194443"/>
        <dbReference type="EC" id="1.17.99.6"/>
    </reaction>
</comment>
<evidence type="ECO:0000256" key="8">
    <source>
        <dbReference type="ARBA" id="ARBA00022723"/>
    </source>
</evidence>
<feature type="binding site" evidence="17">
    <location>
        <position position="83"/>
    </location>
    <ligand>
        <name>[4Fe-4S] cluster</name>
        <dbReference type="ChEBI" id="CHEBI:49883"/>
    </ligand>
</feature>
<evidence type="ECO:0000256" key="15">
    <source>
        <dbReference type="ARBA" id="ARBA00031446"/>
    </source>
</evidence>